<dbReference type="EMBL" id="BARV01008629">
    <property type="protein sequence ID" value="GAI06062.1"/>
    <property type="molecule type" value="Genomic_DNA"/>
</dbReference>
<name>X1KGA7_9ZZZZ</name>
<comment type="caution">
    <text evidence="1">The sequence shown here is derived from an EMBL/GenBank/DDBJ whole genome shotgun (WGS) entry which is preliminary data.</text>
</comment>
<feature type="non-terminal residue" evidence="1">
    <location>
        <position position="344"/>
    </location>
</feature>
<evidence type="ECO:0000313" key="1">
    <source>
        <dbReference type="EMBL" id="GAI06062.1"/>
    </source>
</evidence>
<proteinExistence type="predicted"/>
<dbReference type="AlphaFoldDB" id="X1KGA7"/>
<feature type="non-terminal residue" evidence="1">
    <location>
        <position position="1"/>
    </location>
</feature>
<accession>X1KGA7</accession>
<protein>
    <submittedName>
        <fullName evidence="1">Uncharacterized protein</fullName>
    </submittedName>
</protein>
<sequence length="344" mass="34920">VYGKRISTGDLYTAVENWDGKASFSRDVSISKLILAKNTAVPNQVVVRGATNALLGSFVLQAGAAEGVKISKVRVTMGATAGTDATGWTNIVLKKDTTQLASAIGTPSAHGTGDLVAISPSLIIVASSQAIINVYGDSDTTAVATDVTLGDITAIGSTSGQSITSPADAPGQSVGVTEGGALTLAADDTGTPIKAIIHGGQADVSLFKFKAKANVVENLTLNKLYVGVVNGAGNVTDVKLNGGGPASIVNGQANFSNLGITVPRGSSYSVDLSATVNSAGVLTPGNTVYIAPLYAEYNRTIGTVTMSGGVYTSYSSSTDRIAVYNIDQFTDDDPVYIDANGNGD</sequence>
<gene>
    <name evidence="1" type="ORF">S06H3_17286</name>
</gene>
<reference evidence="1" key="1">
    <citation type="journal article" date="2014" name="Front. Microbiol.">
        <title>High frequency of phylogenetically diverse reductive dehalogenase-homologous genes in deep subseafloor sedimentary metagenomes.</title>
        <authorList>
            <person name="Kawai M."/>
            <person name="Futagami T."/>
            <person name="Toyoda A."/>
            <person name="Takaki Y."/>
            <person name="Nishi S."/>
            <person name="Hori S."/>
            <person name="Arai W."/>
            <person name="Tsubouchi T."/>
            <person name="Morono Y."/>
            <person name="Uchiyama I."/>
            <person name="Ito T."/>
            <person name="Fujiyama A."/>
            <person name="Inagaki F."/>
            <person name="Takami H."/>
        </authorList>
    </citation>
    <scope>NUCLEOTIDE SEQUENCE</scope>
    <source>
        <strain evidence="1">Expedition CK06-06</strain>
    </source>
</reference>
<organism evidence="1">
    <name type="scientific">marine sediment metagenome</name>
    <dbReference type="NCBI Taxonomy" id="412755"/>
    <lineage>
        <taxon>unclassified sequences</taxon>
        <taxon>metagenomes</taxon>
        <taxon>ecological metagenomes</taxon>
    </lineage>
</organism>